<organism evidence="9 10">
    <name type="scientific">Phialocephala subalpina</name>
    <dbReference type="NCBI Taxonomy" id="576137"/>
    <lineage>
        <taxon>Eukaryota</taxon>
        <taxon>Fungi</taxon>
        <taxon>Dikarya</taxon>
        <taxon>Ascomycota</taxon>
        <taxon>Pezizomycotina</taxon>
        <taxon>Leotiomycetes</taxon>
        <taxon>Helotiales</taxon>
        <taxon>Mollisiaceae</taxon>
        <taxon>Phialocephala</taxon>
        <taxon>Phialocephala fortinii species complex</taxon>
    </lineage>
</organism>
<reference evidence="9 10" key="1">
    <citation type="submission" date="2016-03" db="EMBL/GenBank/DDBJ databases">
        <authorList>
            <person name="Ploux O."/>
        </authorList>
    </citation>
    <scope>NUCLEOTIDE SEQUENCE [LARGE SCALE GENOMIC DNA]</scope>
    <source>
        <strain evidence="9 10">UAMH 11012</strain>
    </source>
</reference>
<dbReference type="InterPro" id="IPR023828">
    <property type="entry name" value="Peptidase_S8_Ser-AS"/>
</dbReference>
<evidence type="ECO:0000256" key="2">
    <source>
        <dbReference type="ARBA" id="ARBA00022670"/>
    </source>
</evidence>
<keyword evidence="4 5" id="KW-0720">Serine protease</keyword>
<protein>
    <submittedName>
        <fullName evidence="9">Uncharacterized protein</fullName>
    </submittedName>
</protein>
<proteinExistence type="inferred from homology"/>
<feature type="compositionally biased region" description="Acidic residues" evidence="6">
    <location>
        <begin position="40"/>
        <end position="50"/>
    </location>
</feature>
<evidence type="ECO:0000259" key="8">
    <source>
        <dbReference type="Pfam" id="PF24476"/>
    </source>
</evidence>
<dbReference type="PANTHER" id="PTHR43806">
    <property type="entry name" value="PEPTIDASE S8"/>
    <property type="match status" value="1"/>
</dbReference>
<dbReference type="Pfam" id="PF24476">
    <property type="entry name" value="DUF7580"/>
    <property type="match status" value="1"/>
</dbReference>
<dbReference type="InterPro" id="IPR015500">
    <property type="entry name" value="Peptidase_S8_subtilisin-rel"/>
</dbReference>
<dbReference type="Pfam" id="PF00082">
    <property type="entry name" value="Peptidase_S8"/>
    <property type="match status" value="1"/>
</dbReference>
<evidence type="ECO:0000256" key="4">
    <source>
        <dbReference type="ARBA" id="ARBA00022825"/>
    </source>
</evidence>
<dbReference type="CDD" id="cd00306">
    <property type="entry name" value="Peptidases_S8_S53"/>
    <property type="match status" value="1"/>
</dbReference>
<dbReference type="PROSITE" id="PS51892">
    <property type="entry name" value="SUBTILASE"/>
    <property type="match status" value="1"/>
</dbReference>
<dbReference type="InterPro" id="IPR050131">
    <property type="entry name" value="Peptidase_S8_subtilisin-like"/>
</dbReference>
<dbReference type="GO" id="GO:0004252">
    <property type="term" value="F:serine-type endopeptidase activity"/>
    <property type="evidence" value="ECO:0007669"/>
    <property type="project" value="UniProtKB-UniRule"/>
</dbReference>
<dbReference type="EMBL" id="FJOG01000012">
    <property type="protein sequence ID" value="CZR58461.1"/>
    <property type="molecule type" value="Genomic_DNA"/>
</dbReference>
<evidence type="ECO:0000256" key="5">
    <source>
        <dbReference type="PROSITE-ProRule" id="PRU01240"/>
    </source>
</evidence>
<dbReference type="InterPro" id="IPR000209">
    <property type="entry name" value="Peptidase_S8/S53_dom"/>
</dbReference>
<evidence type="ECO:0000256" key="6">
    <source>
        <dbReference type="SAM" id="MobiDB-lite"/>
    </source>
</evidence>
<keyword evidence="2 5" id="KW-0645">Protease</keyword>
<dbReference type="InterPro" id="IPR036852">
    <property type="entry name" value="Peptidase_S8/S53_dom_sf"/>
</dbReference>
<accession>A0A1L7X0B3</accession>
<evidence type="ECO:0000256" key="1">
    <source>
        <dbReference type="ARBA" id="ARBA00011073"/>
    </source>
</evidence>
<feature type="active site" description="Charge relay system" evidence="5">
    <location>
        <position position="656"/>
    </location>
</feature>
<keyword evidence="3 5" id="KW-0378">Hydrolase</keyword>
<evidence type="ECO:0000313" key="10">
    <source>
        <dbReference type="Proteomes" id="UP000184330"/>
    </source>
</evidence>
<comment type="similarity">
    <text evidence="1 5">Belongs to the peptidase S8 family.</text>
</comment>
<sequence length="934" mass="105429">MRLWSELWDPFGVVRFVSRIIQDDIETQDTTNESNWSHDEDNDDDNDDAEDVRTDRAFLEFEAKTLEHNLTQREGAAYAIDDLNRYCEQQFMRVNSHYDISATNSHSDKSLLAALQSAVEHGRRPQAQDLLGLRNSQERQTAIEQFTTANREMEAISPFSGKSVTPNTDTARNSLIREHSSYLYSHLEREFSRAGCGPYHEVMLQLSGFEESRNQISVPNFELFISPCLPSISWHETHCAMTEDECLLDEAERETICVAIEQYSKFKRLLHVSFGQGRLWISPKKQNLTWGHAVPRVSLRQLLDAGAFSDGDSFSAFTRADKYLLVLNLARCFFYLYDGPWGPADWNADHIFFLNKTETDIIHGRHIPYICYALPNQTRNRALEARPGEICPPVLLSFARLLLEIERGGVLPPVGARNQDLYDQLQTIVEHELRGQIAVAYRAAVIGCLEFVFDLGMAPGTNMEMKVRHIILWNIVENLRKHYSDWKSPMPDNADLRFVSRPSKAERQTGITTTSSYSELKGKAPSLHYNSCTVSEVLAQDIKTNTLPRIHTWTSTLTLFDDIKISTDIDSGYCKVFMENMKNFHQQYIVPLSGVSEDTCPPPQVREDRIRIAVLDTGILGADNLIRAAKARIRGYWSPRQLGRAKPDDCEDFYGHGTHVVRLLLNVAPSADVFIAKISEGKDMAESEVHHIADAIRWATDECDAHIITMSFGLDIRPGAVTKAIKAAIDRGKLVFAAASNSGGNLPRAYPASLTGVICVHATDGMGNQASFNPSRERGNDNFATLGNGIESRWKRETVIKSGTSFATPIAAGIAANVLEFARHHLTEIYDRNKYERLCSYSGMRQMFICMSSPRGDYDYVSPWKIFPQQKAGRGQVEDHIKEICDNIRMLLNTDKVPEIWNSASSMKLEDSHITRGVPELSLRLLSFYHLGLG</sequence>
<feature type="domain" description="DUF7580" evidence="8">
    <location>
        <begin position="172"/>
        <end position="484"/>
    </location>
</feature>
<keyword evidence="10" id="KW-1185">Reference proteome</keyword>
<dbReference type="PROSITE" id="PS00138">
    <property type="entry name" value="SUBTILASE_SER"/>
    <property type="match status" value="1"/>
</dbReference>
<dbReference type="PANTHER" id="PTHR43806:SF11">
    <property type="entry name" value="CEREVISIN-RELATED"/>
    <property type="match status" value="1"/>
</dbReference>
<name>A0A1L7X0B3_9HELO</name>
<feature type="active site" description="Charge relay system" evidence="5">
    <location>
        <position position="616"/>
    </location>
</feature>
<dbReference type="PRINTS" id="PR00723">
    <property type="entry name" value="SUBTILISIN"/>
</dbReference>
<dbReference type="InterPro" id="IPR056002">
    <property type="entry name" value="DUF7580"/>
</dbReference>
<dbReference type="GO" id="GO:0006508">
    <property type="term" value="P:proteolysis"/>
    <property type="evidence" value="ECO:0007669"/>
    <property type="project" value="UniProtKB-KW"/>
</dbReference>
<dbReference type="Gene3D" id="3.40.50.200">
    <property type="entry name" value="Peptidase S8/S53 domain"/>
    <property type="match status" value="1"/>
</dbReference>
<gene>
    <name evidence="9" type="ORF">PAC_08353</name>
</gene>
<evidence type="ECO:0000259" key="7">
    <source>
        <dbReference type="Pfam" id="PF00082"/>
    </source>
</evidence>
<dbReference type="AlphaFoldDB" id="A0A1L7X0B3"/>
<dbReference type="OrthoDB" id="206201at2759"/>
<feature type="region of interest" description="Disordered" evidence="6">
    <location>
        <begin position="28"/>
        <end position="50"/>
    </location>
</feature>
<evidence type="ECO:0000313" key="9">
    <source>
        <dbReference type="EMBL" id="CZR58461.1"/>
    </source>
</evidence>
<feature type="active site" description="Charge relay system" evidence="5">
    <location>
        <position position="805"/>
    </location>
</feature>
<evidence type="ECO:0000256" key="3">
    <source>
        <dbReference type="ARBA" id="ARBA00022801"/>
    </source>
</evidence>
<dbReference type="SUPFAM" id="SSF52743">
    <property type="entry name" value="Subtilisin-like"/>
    <property type="match status" value="1"/>
</dbReference>
<dbReference type="Proteomes" id="UP000184330">
    <property type="component" value="Unassembled WGS sequence"/>
</dbReference>
<feature type="domain" description="Peptidase S8/S53" evidence="7">
    <location>
        <begin position="610"/>
        <end position="826"/>
    </location>
</feature>